<name>A0A1R3HBS9_9ROSI</name>
<dbReference type="InterPro" id="IPR051238">
    <property type="entry name" value="GDSL_esterase/lipase"/>
</dbReference>
<organism evidence="9 10">
    <name type="scientific">Corchorus olitorius</name>
    <dbReference type="NCBI Taxonomy" id="93759"/>
    <lineage>
        <taxon>Eukaryota</taxon>
        <taxon>Viridiplantae</taxon>
        <taxon>Streptophyta</taxon>
        <taxon>Embryophyta</taxon>
        <taxon>Tracheophyta</taxon>
        <taxon>Spermatophyta</taxon>
        <taxon>Magnoliopsida</taxon>
        <taxon>eudicotyledons</taxon>
        <taxon>Gunneridae</taxon>
        <taxon>Pentapetalae</taxon>
        <taxon>rosids</taxon>
        <taxon>malvids</taxon>
        <taxon>Malvales</taxon>
        <taxon>Malvaceae</taxon>
        <taxon>Grewioideae</taxon>
        <taxon>Apeibeae</taxon>
        <taxon>Corchorus</taxon>
    </lineage>
</organism>
<evidence type="ECO:0000256" key="5">
    <source>
        <dbReference type="ARBA" id="ARBA00022801"/>
    </source>
</evidence>
<feature type="signal peptide" evidence="8">
    <location>
        <begin position="1"/>
        <end position="29"/>
    </location>
</feature>
<evidence type="ECO:0000256" key="1">
    <source>
        <dbReference type="ARBA" id="ARBA00004613"/>
    </source>
</evidence>
<dbReference type="InterPro" id="IPR001087">
    <property type="entry name" value="GDSL"/>
</dbReference>
<dbReference type="PANTHER" id="PTHR45650:SF9">
    <property type="entry name" value="SGNH HYDROLASE-TYPE ESTERASE DOMAIN-CONTAINING PROTEIN"/>
    <property type="match status" value="1"/>
</dbReference>
<keyword evidence="4 8" id="KW-0732">Signal</keyword>
<dbReference type="OrthoDB" id="975018at2759"/>
<dbReference type="InterPro" id="IPR035669">
    <property type="entry name" value="SGNH_plant_lipase-like"/>
</dbReference>
<dbReference type="GO" id="GO:0016788">
    <property type="term" value="F:hydrolase activity, acting on ester bonds"/>
    <property type="evidence" value="ECO:0007669"/>
    <property type="project" value="InterPro"/>
</dbReference>
<evidence type="ECO:0000313" key="9">
    <source>
        <dbReference type="EMBL" id="OMO67798.1"/>
    </source>
</evidence>
<comment type="caution">
    <text evidence="9">The sequence shown here is derived from an EMBL/GenBank/DDBJ whole genome shotgun (WGS) entry which is preliminary data.</text>
</comment>
<dbReference type="CDD" id="cd01837">
    <property type="entry name" value="SGNH_plant_lipase_like"/>
    <property type="match status" value="1"/>
</dbReference>
<dbReference type="InterPro" id="IPR036514">
    <property type="entry name" value="SGNH_hydro_sf"/>
</dbReference>
<proteinExistence type="inferred from homology"/>
<evidence type="ECO:0000256" key="4">
    <source>
        <dbReference type="ARBA" id="ARBA00022729"/>
    </source>
</evidence>
<dbReference type="SUPFAM" id="SSF52266">
    <property type="entry name" value="SGNH hydrolase"/>
    <property type="match status" value="1"/>
</dbReference>
<accession>A0A1R3HBS9</accession>
<keyword evidence="6" id="KW-0442">Lipid degradation</keyword>
<reference evidence="10" key="1">
    <citation type="submission" date="2013-09" db="EMBL/GenBank/DDBJ databases">
        <title>Corchorus olitorius genome sequencing.</title>
        <authorList>
            <person name="Alam M."/>
            <person name="Haque M.S."/>
            <person name="Islam M.S."/>
            <person name="Emdad E.M."/>
            <person name="Islam M.M."/>
            <person name="Ahmed B."/>
            <person name="Halim A."/>
            <person name="Hossen Q.M.M."/>
            <person name="Hossain M.Z."/>
            <person name="Ahmed R."/>
            <person name="Khan M.M."/>
            <person name="Islam R."/>
            <person name="Rashid M.M."/>
            <person name="Khan S.A."/>
            <person name="Rahman M.S."/>
            <person name="Alam M."/>
            <person name="Yahiya A.S."/>
            <person name="Khan M.S."/>
            <person name="Azam M.S."/>
            <person name="Haque T."/>
            <person name="Lashkar M.Z.H."/>
            <person name="Akhand A.I."/>
            <person name="Morshed G."/>
            <person name="Roy S."/>
            <person name="Uddin K.S."/>
            <person name="Rabeya T."/>
            <person name="Hossain A.S."/>
            <person name="Chowdhury A."/>
            <person name="Snigdha A.R."/>
            <person name="Mortoza M.S."/>
            <person name="Matin S.A."/>
            <person name="Hoque S.M.E."/>
            <person name="Islam M.K."/>
            <person name="Roy D.K."/>
            <person name="Haider R."/>
            <person name="Moosa M.M."/>
            <person name="Elias S.M."/>
            <person name="Hasan A.M."/>
            <person name="Jahan S."/>
            <person name="Shafiuddin M."/>
            <person name="Mahmood N."/>
            <person name="Shommy N.S."/>
        </authorList>
    </citation>
    <scope>NUCLEOTIDE SEQUENCE [LARGE SCALE GENOMIC DNA]</scope>
    <source>
        <strain evidence="10">cv. O-4</strain>
    </source>
</reference>
<keyword evidence="7" id="KW-0443">Lipid metabolism</keyword>
<gene>
    <name evidence="9" type="ORF">COLO4_29991</name>
</gene>
<dbReference type="PANTHER" id="PTHR45650">
    <property type="entry name" value="GDSL-LIKE LIPASE/ACYLHYDROLASE-RELATED"/>
    <property type="match status" value="1"/>
</dbReference>
<comment type="similarity">
    <text evidence="2">Belongs to the 'GDSL' lipolytic enzyme family.</text>
</comment>
<dbReference type="AlphaFoldDB" id="A0A1R3HBS9"/>
<evidence type="ECO:0000256" key="3">
    <source>
        <dbReference type="ARBA" id="ARBA00022525"/>
    </source>
</evidence>
<evidence type="ECO:0000256" key="8">
    <source>
        <dbReference type="SAM" id="SignalP"/>
    </source>
</evidence>
<evidence type="ECO:0000313" key="10">
    <source>
        <dbReference type="Proteomes" id="UP000187203"/>
    </source>
</evidence>
<keyword evidence="3" id="KW-0964">Secreted</keyword>
<dbReference type="Gene3D" id="3.40.50.1110">
    <property type="entry name" value="SGNH hydrolase"/>
    <property type="match status" value="1"/>
</dbReference>
<dbReference type="EMBL" id="AWUE01020556">
    <property type="protein sequence ID" value="OMO67798.1"/>
    <property type="molecule type" value="Genomic_DNA"/>
</dbReference>
<keyword evidence="5" id="KW-0378">Hydrolase</keyword>
<dbReference type="GO" id="GO:0016042">
    <property type="term" value="P:lipid catabolic process"/>
    <property type="evidence" value="ECO:0007669"/>
    <property type="project" value="UniProtKB-KW"/>
</dbReference>
<comment type="subcellular location">
    <subcellularLocation>
        <location evidence="1">Secreted</location>
    </subcellularLocation>
</comment>
<evidence type="ECO:0000256" key="2">
    <source>
        <dbReference type="ARBA" id="ARBA00008668"/>
    </source>
</evidence>
<feature type="chain" id="PRO_5012028779" evidence="8">
    <location>
        <begin position="30"/>
        <end position="363"/>
    </location>
</feature>
<dbReference type="GO" id="GO:0005576">
    <property type="term" value="C:extracellular region"/>
    <property type="evidence" value="ECO:0007669"/>
    <property type="project" value="UniProtKB-SubCell"/>
</dbReference>
<evidence type="ECO:0000256" key="6">
    <source>
        <dbReference type="ARBA" id="ARBA00022963"/>
    </source>
</evidence>
<dbReference type="Proteomes" id="UP000187203">
    <property type="component" value="Unassembled WGS sequence"/>
</dbReference>
<keyword evidence="10" id="KW-1185">Reference proteome</keyword>
<sequence length="363" mass="41000">MADKQLKPFWVQLSISTLMLLLITKWGNAKPQVPCYFVFGDSFSDNGNNNKLNTLAKVNYRPYGIDFPKGPTGRFSNGRNMQDFIVKYLGFEDYIPPFAKAKGKRILKGVNYASGSAGIRDESGEKLGHRVSLNQQLRNHKTIISRINSKLGDSSAKKLLSQCIYSLQIGCNDYFNNYFQPEFYNTSSQYTPKQYAMVLIDQYSEQIKSLYDTGARKFALYGVGLIGCIPSVIKVYGTNNESLCVDRLNIAASIFDERLKLLVQQLNANLTEAKFTFINPTPNTLEIVLSGFTMLRQPCCKIGGGGGELCVRNSKPCRFRSRYVFWDGVHTTEAWNRLTARIAFRTHSPTNAFPFNIRKLAKQ</sequence>
<protein>
    <submittedName>
        <fullName evidence="9">Lipase, GDSL</fullName>
    </submittedName>
</protein>
<dbReference type="Pfam" id="PF00657">
    <property type="entry name" value="Lipase_GDSL"/>
    <property type="match status" value="1"/>
</dbReference>
<evidence type="ECO:0000256" key="7">
    <source>
        <dbReference type="ARBA" id="ARBA00023098"/>
    </source>
</evidence>